<dbReference type="KEGG" id="ceh:CEW89_08365"/>
<protein>
    <submittedName>
        <fullName evidence="1">Uncharacterized protein</fullName>
    </submittedName>
</protein>
<reference evidence="1 2" key="1">
    <citation type="submission" date="2017-06" db="EMBL/GenBank/DDBJ databases">
        <title>Celeribacter sp. TSPH2 complete genome sequence.</title>
        <authorList>
            <person name="Woo J.-H."/>
            <person name="Kim H.-S."/>
        </authorList>
    </citation>
    <scope>NUCLEOTIDE SEQUENCE [LARGE SCALE GENOMIC DNA]</scope>
    <source>
        <strain evidence="1 2">TSPH2</strain>
    </source>
</reference>
<gene>
    <name evidence="1" type="ORF">CEW89_08365</name>
</gene>
<evidence type="ECO:0000313" key="1">
    <source>
        <dbReference type="EMBL" id="ATG47586.1"/>
    </source>
</evidence>
<dbReference type="OrthoDB" id="7779280at2"/>
<dbReference type="Proteomes" id="UP000217935">
    <property type="component" value="Chromosome"/>
</dbReference>
<proteinExistence type="predicted"/>
<dbReference type="AlphaFoldDB" id="A0A291GC63"/>
<dbReference type="EMBL" id="CP022196">
    <property type="protein sequence ID" value="ATG47586.1"/>
    <property type="molecule type" value="Genomic_DNA"/>
</dbReference>
<dbReference type="RefSeq" id="WP_096805571.1">
    <property type="nucleotide sequence ID" value="NZ_CP022196.1"/>
</dbReference>
<evidence type="ECO:0000313" key="2">
    <source>
        <dbReference type="Proteomes" id="UP000217935"/>
    </source>
</evidence>
<keyword evidence="2" id="KW-1185">Reference proteome</keyword>
<organism evidence="1 2">
    <name type="scientific">Celeribacter ethanolicus</name>
    <dbReference type="NCBI Taxonomy" id="1758178"/>
    <lineage>
        <taxon>Bacteria</taxon>
        <taxon>Pseudomonadati</taxon>
        <taxon>Pseudomonadota</taxon>
        <taxon>Alphaproteobacteria</taxon>
        <taxon>Rhodobacterales</taxon>
        <taxon>Roseobacteraceae</taxon>
        <taxon>Celeribacter</taxon>
    </lineage>
</organism>
<name>A0A291GC63_9RHOB</name>
<sequence>MAVNTLIKSATISEIDARVAAAQGAALDAQTAAGTKYRVATWAELALVSGLAGESGRVDISDTGEHTDPITAATVPNAGFYAWEADGLGSAQAKRVSGLGIEEKADQSGVDAEITTRAASIGALVRNGLESRASVAIQKGINFDFANGEFASAGVIEGSLDGLSGFSSTRAGTAYALNVAGVYTSFATNVFRFTDRGALIESDATQLCSQPVDFSNADWTKTGATAVSVAAGAPDGVSAAYDLTESATSESGQAYILFTSEPLSAGYYTASFHVERGDNRYTMLLATVNGQSGGWVVDFDAAKGPTFTWASGSGVADVAHTIEDIGGGVYRISTVLSLNSTGTIAMRLQGCGGLTYADRTYATTADNVFVRGSFAQLEAGKAATSPILTGGGSRAADVAVMTLPDGSSGDRIAVTWTGGRAEFTRGDLLDGGEIDLVADAGAPWGGQYIQSVVLTPAFDDTLLEPTVGGAVPWMVVTAGTYALNGVAYLDEAAIIASLGGTLSGAILTASGYVAPDAPNLLADDDFSEWTLTNGATRAVASGVLSMEVTGTDQPHYVAREIAVDGSKAYKISGTARQSLSAGQARLSLSLNPTFGGGPYLSSGYLPTTDTEVSVIGSASYGDKVYLGIYQLANSPALTAYLTAPSLKEVSPGPGFPSGNNMIELVGTMPGSLPEAAQVLAQVDGGTEADRWRVTWETDGSVVLSCQIQSGANSQSASITLGTVAAGADFHLIAGQSQSALRGAVNGVGDDADVILPVGAAALRIGVDSAGGSTFGGTITAKTVFGGLENLLWMKQRTQDLSETGPIKVWFEGDSYSGNTTGMAQILAGALLPTGDRQFDIVRTGVGGSTLSEQSARIIAAAADYADRVLVWFDGDPNGHTIGDTATDIALIDAAIAAVGHTRFLYVRNGQIPKPSVWGDPITSQSSESADMDVIFEHIKQTYGPQRVYDPLNVLREYVSDANDASDVEYGYFPRSLRISSSDVHMTIDSRRNLAAGLPGIPGLAEAISMAAKLS</sequence>
<accession>A0A291GC63</accession>